<dbReference type="eggNOG" id="COG2226">
    <property type="taxonomic scope" value="Bacteria"/>
</dbReference>
<dbReference type="STRING" id="504472.Slin_2092"/>
<sequence>MKLQEIVPWGRTLEEYVRMFALTPKDLTSKILGVGDGPASFNAEMTAMNGQVISIDPVYAFSAQQIEQRVQQTYPAIVDQIRVTADGYRWDQFKDAYELGQYRLTAMKRFLSDYPTGKQQGRYLANQLPTLPFADRFFDLSVCSHLLFLYSKHLSEQVHYDSIKELVRVSNEVRIFPLQTLEGEQSPYLDSIVKALTDESIQVDRVPVAYEFQRGANEMLRIRFAD</sequence>
<name>D2QDK1_SPILD</name>
<evidence type="ECO:0000313" key="2">
    <source>
        <dbReference type="Proteomes" id="UP000002028"/>
    </source>
</evidence>
<dbReference type="KEGG" id="sli:Slin_2092"/>
<reference evidence="1 2" key="1">
    <citation type="journal article" date="2010" name="Stand. Genomic Sci.">
        <title>Complete genome sequence of Spirosoma linguale type strain (1).</title>
        <authorList>
            <person name="Lail K."/>
            <person name="Sikorski J."/>
            <person name="Saunders E."/>
            <person name="Lapidus A."/>
            <person name="Glavina Del Rio T."/>
            <person name="Copeland A."/>
            <person name="Tice H."/>
            <person name="Cheng J.-F."/>
            <person name="Lucas S."/>
            <person name="Nolan M."/>
            <person name="Bruce D."/>
            <person name="Goodwin L."/>
            <person name="Pitluck S."/>
            <person name="Ivanova N."/>
            <person name="Mavromatis K."/>
            <person name="Ovchinnikova G."/>
            <person name="Pati A."/>
            <person name="Chen A."/>
            <person name="Palaniappan K."/>
            <person name="Land M."/>
            <person name="Hauser L."/>
            <person name="Chang Y.-J."/>
            <person name="Jeffries C.D."/>
            <person name="Chain P."/>
            <person name="Brettin T."/>
            <person name="Detter J.C."/>
            <person name="Schuetze A."/>
            <person name="Rohde M."/>
            <person name="Tindall B.J."/>
            <person name="Goeker M."/>
            <person name="Bristow J."/>
            <person name="Eisen J.A."/>
            <person name="Markowitz V."/>
            <person name="Hugenholtz P."/>
            <person name="Kyrpides N.C."/>
            <person name="Klenk H.-P."/>
            <person name="Chen F."/>
        </authorList>
    </citation>
    <scope>NUCLEOTIDE SEQUENCE [LARGE SCALE GENOMIC DNA]</scope>
    <source>
        <strain evidence="2">ATCC 33905 / DSM 74 / LMG 10896 / Claus 1</strain>
    </source>
</reference>
<accession>D2QDK1</accession>
<keyword evidence="2" id="KW-1185">Reference proteome</keyword>
<organism evidence="1 2">
    <name type="scientific">Spirosoma linguale (strain ATCC 33905 / DSM 74 / LMG 10896 / Claus 1)</name>
    <dbReference type="NCBI Taxonomy" id="504472"/>
    <lineage>
        <taxon>Bacteria</taxon>
        <taxon>Pseudomonadati</taxon>
        <taxon>Bacteroidota</taxon>
        <taxon>Cytophagia</taxon>
        <taxon>Cytophagales</taxon>
        <taxon>Cytophagaceae</taxon>
        <taxon>Spirosoma</taxon>
    </lineage>
</organism>
<proteinExistence type="predicted"/>
<dbReference type="HOGENOM" id="CLU_077876_1_0_10"/>
<dbReference type="AlphaFoldDB" id="D2QDK1"/>
<evidence type="ECO:0000313" key="1">
    <source>
        <dbReference type="EMBL" id="ADB38131.1"/>
    </source>
</evidence>
<gene>
    <name evidence="1" type="ordered locus">Slin_2092</name>
</gene>
<evidence type="ECO:0008006" key="3">
    <source>
        <dbReference type="Google" id="ProtNLM"/>
    </source>
</evidence>
<dbReference type="EMBL" id="CP001769">
    <property type="protein sequence ID" value="ADB38131.1"/>
    <property type="molecule type" value="Genomic_DNA"/>
</dbReference>
<dbReference type="RefSeq" id="WP_012926679.1">
    <property type="nucleotide sequence ID" value="NC_013730.1"/>
</dbReference>
<protein>
    <recommendedName>
        <fullName evidence="3">SAM-dependent methyltransferase</fullName>
    </recommendedName>
</protein>
<dbReference type="Proteomes" id="UP000002028">
    <property type="component" value="Chromosome"/>
</dbReference>